<sequence length="114" mass="13316">MQSIITEQTAAGFRLAKKKKHLWTAQEIVLRFILIAHFDEFANTVSHTYMYIHTYVPHSIQNKFHTKHQLQQQQINGTQRCIQQHATDSPQKLSKLSDIILRYASHERDGQICS</sequence>
<dbReference type="Proteomes" id="UP000606786">
    <property type="component" value="Unassembled WGS sequence"/>
</dbReference>
<proteinExistence type="predicted"/>
<evidence type="ECO:0000313" key="2">
    <source>
        <dbReference type="Proteomes" id="UP000606786"/>
    </source>
</evidence>
<protein>
    <submittedName>
        <fullName evidence="1">(Mediterranean fruit fly) hypothetical protein</fullName>
    </submittedName>
</protein>
<gene>
    <name evidence="1" type="ORF">CCAP1982_LOCUS8096</name>
</gene>
<keyword evidence="2" id="KW-1185">Reference proteome</keyword>
<name>A0A811ULE0_CERCA</name>
<accession>A0A811ULE0</accession>
<organism evidence="1 2">
    <name type="scientific">Ceratitis capitata</name>
    <name type="common">Mediterranean fruit fly</name>
    <name type="synonym">Tephritis capitata</name>
    <dbReference type="NCBI Taxonomy" id="7213"/>
    <lineage>
        <taxon>Eukaryota</taxon>
        <taxon>Metazoa</taxon>
        <taxon>Ecdysozoa</taxon>
        <taxon>Arthropoda</taxon>
        <taxon>Hexapoda</taxon>
        <taxon>Insecta</taxon>
        <taxon>Pterygota</taxon>
        <taxon>Neoptera</taxon>
        <taxon>Endopterygota</taxon>
        <taxon>Diptera</taxon>
        <taxon>Brachycera</taxon>
        <taxon>Muscomorpha</taxon>
        <taxon>Tephritoidea</taxon>
        <taxon>Tephritidae</taxon>
        <taxon>Ceratitis</taxon>
        <taxon>Ceratitis</taxon>
    </lineage>
</organism>
<dbReference type="EMBL" id="CAJHJT010000012">
    <property type="protein sequence ID" value="CAD6999571.1"/>
    <property type="molecule type" value="Genomic_DNA"/>
</dbReference>
<comment type="caution">
    <text evidence="1">The sequence shown here is derived from an EMBL/GenBank/DDBJ whole genome shotgun (WGS) entry which is preliminary data.</text>
</comment>
<dbReference type="AlphaFoldDB" id="A0A811ULE0"/>
<evidence type="ECO:0000313" key="1">
    <source>
        <dbReference type="EMBL" id="CAD6999571.1"/>
    </source>
</evidence>
<reference evidence="1" key="1">
    <citation type="submission" date="2020-11" db="EMBL/GenBank/DDBJ databases">
        <authorList>
            <person name="Whitehead M."/>
        </authorList>
    </citation>
    <scope>NUCLEOTIDE SEQUENCE</scope>
    <source>
        <strain evidence="1">EGII</strain>
    </source>
</reference>